<dbReference type="Proteomes" id="UP000601789">
    <property type="component" value="Unassembled WGS sequence"/>
</dbReference>
<evidence type="ECO:0008006" key="3">
    <source>
        <dbReference type="Google" id="ProtNLM"/>
    </source>
</evidence>
<dbReference type="RefSeq" id="WP_198475072.1">
    <property type="nucleotide sequence ID" value="NZ_JADGMQ010000002.1"/>
</dbReference>
<comment type="caution">
    <text evidence="1">The sequence shown here is derived from an EMBL/GenBank/DDBJ whole genome shotgun (WGS) entry which is preliminary data.</text>
</comment>
<evidence type="ECO:0000313" key="1">
    <source>
        <dbReference type="EMBL" id="MBI1620096.1"/>
    </source>
</evidence>
<reference evidence="1 2" key="1">
    <citation type="submission" date="2020-10" db="EMBL/GenBank/DDBJ databases">
        <title>Aquamicrobium zhengzhouensis sp. nov., a exopolysaccharide producing bacterium isolated from farmland soil.</title>
        <authorList>
            <person name="Wang X."/>
        </authorList>
    </citation>
    <scope>NUCLEOTIDE SEQUENCE [LARGE SCALE GENOMIC DNA]</scope>
    <source>
        <strain evidence="2">cd-1</strain>
    </source>
</reference>
<proteinExistence type="predicted"/>
<organism evidence="1 2">
    <name type="scientific">Aquamicrobium zhengzhouense</name>
    <dbReference type="NCBI Taxonomy" id="2781738"/>
    <lineage>
        <taxon>Bacteria</taxon>
        <taxon>Pseudomonadati</taxon>
        <taxon>Pseudomonadota</taxon>
        <taxon>Alphaproteobacteria</taxon>
        <taxon>Hyphomicrobiales</taxon>
        <taxon>Phyllobacteriaceae</taxon>
        <taxon>Aquamicrobium</taxon>
    </lineage>
</organism>
<gene>
    <name evidence="1" type="ORF">IOD40_05385</name>
</gene>
<keyword evidence="2" id="KW-1185">Reference proteome</keyword>
<evidence type="ECO:0000313" key="2">
    <source>
        <dbReference type="Proteomes" id="UP000601789"/>
    </source>
</evidence>
<name>A0ABS0SBL2_9HYPH</name>
<dbReference type="EMBL" id="JADGMQ010000002">
    <property type="protein sequence ID" value="MBI1620096.1"/>
    <property type="molecule type" value="Genomic_DNA"/>
</dbReference>
<accession>A0ABS0SBL2</accession>
<protein>
    <recommendedName>
        <fullName evidence="3">Helix-turn-helix domain-containing protein</fullName>
    </recommendedName>
</protein>
<sequence>MSARIVDSLHYPPRGLSRDEAARYIGVSASKFDQMVADNCMPRPKRLGGRVVWDRVALDMAFNALPDENSGHERFFEDLFDKRKAS</sequence>